<dbReference type="GO" id="GO:0051205">
    <property type="term" value="P:protein insertion into membrane"/>
    <property type="evidence" value="ECO:0007669"/>
    <property type="project" value="UniProtKB-UniRule"/>
</dbReference>
<evidence type="ECO:0000259" key="7">
    <source>
        <dbReference type="Pfam" id="PF04355"/>
    </source>
</evidence>
<comment type="subunit">
    <text evidence="4">Part of the Bam complex.</text>
</comment>
<dbReference type="InterPro" id="IPR007450">
    <property type="entry name" value="BamE_dom"/>
</dbReference>
<comment type="subcellular location">
    <subcellularLocation>
        <location evidence="4">Cell outer membrane</location>
        <topology evidence="4">Lipid-anchor</topology>
    </subcellularLocation>
</comment>
<dbReference type="InterPro" id="IPR026592">
    <property type="entry name" value="BamE"/>
</dbReference>
<feature type="region of interest" description="Disordered" evidence="5">
    <location>
        <begin position="108"/>
        <end position="137"/>
    </location>
</feature>
<dbReference type="RefSeq" id="WP_184464648.1">
    <property type="nucleotide sequence ID" value="NZ_JACHHW010000011.1"/>
</dbReference>
<comment type="similarity">
    <text evidence="4">Belongs to the BamE family.</text>
</comment>
<evidence type="ECO:0000256" key="2">
    <source>
        <dbReference type="ARBA" id="ARBA00023136"/>
    </source>
</evidence>
<dbReference type="HAMAP" id="MF_00925">
    <property type="entry name" value="OM_assembly_BamE"/>
    <property type="match status" value="1"/>
</dbReference>
<keyword evidence="9" id="KW-1185">Reference proteome</keyword>
<keyword evidence="2 4" id="KW-0472">Membrane</keyword>
<keyword evidence="4" id="KW-0564">Palmitate</keyword>
<dbReference type="PANTHER" id="PTHR37482:SF1">
    <property type="entry name" value="OUTER MEMBRANE PROTEIN ASSEMBLY FACTOR BAME"/>
    <property type="match status" value="1"/>
</dbReference>
<reference evidence="8 9" key="1">
    <citation type="submission" date="2020-08" db="EMBL/GenBank/DDBJ databases">
        <title>Genomic Encyclopedia of Type Strains, Phase IV (KMG-IV): sequencing the most valuable type-strain genomes for metagenomic binning, comparative biology and taxonomic classification.</title>
        <authorList>
            <person name="Goeker M."/>
        </authorList>
    </citation>
    <scope>NUCLEOTIDE SEQUENCE [LARGE SCALE GENOMIC DNA]</scope>
    <source>
        <strain evidence="8 9">DSM 25701</strain>
    </source>
</reference>
<dbReference type="InterPro" id="IPR037873">
    <property type="entry name" value="BamE-like"/>
</dbReference>
<evidence type="ECO:0000256" key="1">
    <source>
        <dbReference type="ARBA" id="ARBA00022729"/>
    </source>
</evidence>
<feature type="domain" description="Outer membrane protein assembly factor BamE" evidence="7">
    <location>
        <begin position="33"/>
        <end position="102"/>
    </location>
</feature>
<comment type="function">
    <text evidence="4">Part of the outer membrane protein assembly complex, which is involved in assembly and insertion of beta-barrel proteins into the outer membrane.</text>
</comment>
<dbReference type="Proteomes" id="UP000536640">
    <property type="component" value="Unassembled WGS sequence"/>
</dbReference>
<accession>A0A840R9D7</accession>
<evidence type="ECO:0000256" key="4">
    <source>
        <dbReference type="HAMAP-Rule" id="MF_00925"/>
    </source>
</evidence>
<evidence type="ECO:0000256" key="5">
    <source>
        <dbReference type="SAM" id="MobiDB-lite"/>
    </source>
</evidence>
<proteinExistence type="inferred from homology"/>
<name>A0A840R9D7_9GAMM</name>
<sequence length="137" mass="15191">MYRRFATACLLVSLAACSTLEFPGVYRLPIDQGNIITPEMVDQLKVGMSRSQVEYIMGTPMVRDTFSPNRWDYIYTLNKPDEPKERHQLTAYFDGDTLVKFTTDVKTSDVKPLETVPAPSGDGTATDPATVPAPVAE</sequence>
<feature type="signal peptide" evidence="6">
    <location>
        <begin position="1"/>
        <end position="21"/>
    </location>
</feature>
<dbReference type="PROSITE" id="PS51257">
    <property type="entry name" value="PROKAR_LIPOPROTEIN"/>
    <property type="match status" value="1"/>
</dbReference>
<keyword evidence="3 4" id="KW-0998">Cell outer membrane</keyword>
<protein>
    <recommendedName>
        <fullName evidence="4">Outer membrane protein assembly factor BamE</fullName>
    </recommendedName>
</protein>
<dbReference type="PANTHER" id="PTHR37482">
    <property type="entry name" value="OUTER MEMBRANE PROTEIN ASSEMBLY FACTOR BAME"/>
    <property type="match status" value="1"/>
</dbReference>
<evidence type="ECO:0000256" key="3">
    <source>
        <dbReference type="ARBA" id="ARBA00023237"/>
    </source>
</evidence>
<organism evidence="8 9">
    <name type="scientific">Zhongshania antarctica</name>
    <dbReference type="NCBI Taxonomy" id="641702"/>
    <lineage>
        <taxon>Bacteria</taxon>
        <taxon>Pseudomonadati</taxon>
        <taxon>Pseudomonadota</taxon>
        <taxon>Gammaproteobacteria</taxon>
        <taxon>Cellvibrionales</taxon>
        <taxon>Spongiibacteraceae</taxon>
        <taxon>Zhongshania</taxon>
    </lineage>
</organism>
<evidence type="ECO:0000313" key="8">
    <source>
        <dbReference type="EMBL" id="MBB5188931.1"/>
    </source>
</evidence>
<keyword evidence="1 4" id="KW-0732">Signal</keyword>
<dbReference type="AlphaFoldDB" id="A0A840R9D7"/>
<comment type="caution">
    <text evidence="8">The sequence shown here is derived from an EMBL/GenBank/DDBJ whole genome shotgun (WGS) entry which is preliminary data.</text>
</comment>
<dbReference type="Gene3D" id="3.30.1450.10">
    <property type="match status" value="1"/>
</dbReference>
<feature type="compositionally biased region" description="Low complexity" evidence="5">
    <location>
        <begin position="124"/>
        <end position="137"/>
    </location>
</feature>
<gene>
    <name evidence="4" type="primary">bamE</name>
    <name evidence="8" type="ORF">HNQ57_003228</name>
</gene>
<dbReference type="GO" id="GO:1990063">
    <property type="term" value="C:Bam protein complex"/>
    <property type="evidence" value="ECO:0007669"/>
    <property type="project" value="TreeGrafter"/>
</dbReference>
<dbReference type="Pfam" id="PF04355">
    <property type="entry name" value="BamE"/>
    <property type="match status" value="1"/>
</dbReference>
<keyword evidence="4" id="KW-0449">Lipoprotein</keyword>
<evidence type="ECO:0000256" key="6">
    <source>
        <dbReference type="SAM" id="SignalP"/>
    </source>
</evidence>
<evidence type="ECO:0000313" key="9">
    <source>
        <dbReference type="Proteomes" id="UP000536640"/>
    </source>
</evidence>
<feature type="chain" id="PRO_5033185320" description="Outer membrane protein assembly factor BamE" evidence="6">
    <location>
        <begin position="22"/>
        <end position="137"/>
    </location>
</feature>
<dbReference type="EMBL" id="JACHHW010000011">
    <property type="protein sequence ID" value="MBB5188931.1"/>
    <property type="molecule type" value="Genomic_DNA"/>
</dbReference>
<dbReference type="GO" id="GO:0043165">
    <property type="term" value="P:Gram-negative-bacterium-type cell outer membrane assembly"/>
    <property type="evidence" value="ECO:0007669"/>
    <property type="project" value="UniProtKB-UniRule"/>
</dbReference>
<dbReference type="GO" id="GO:0030674">
    <property type="term" value="F:protein-macromolecule adaptor activity"/>
    <property type="evidence" value="ECO:0007669"/>
    <property type="project" value="TreeGrafter"/>
</dbReference>